<reference evidence="6 7" key="1">
    <citation type="submission" date="2021-08" db="EMBL/GenBank/DDBJ databases">
        <title>WGS of actinomycetes from Thailand.</title>
        <authorList>
            <person name="Thawai C."/>
        </authorList>
    </citation>
    <scope>NUCLEOTIDE SEQUENCE [LARGE SCALE GENOMIC DNA]</scope>
    <source>
        <strain evidence="6 7">PLK6-54</strain>
    </source>
</reference>
<name>A0ABS7QAW7_9ACTN</name>
<feature type="domain" description="HTH araC/xylS-type" evidence="5">
    <location>
        <begin position="217"/>
        <end position="318"/>
    </location>
</feature>
<dbReference type="PANTHER" id="PTHR46796:SF6">
    <property type="entry name" value="ARAC SUBFAMILY"/>
    <property type="match status" value="1"/>
</dbReference>
<protein>
    <submittedName>
        <fullName evidence="6">Helix-turn-helix domain-containing protein</fullName>
    </submittedName>
</protein>
<dbReference type="RefSeq" id="WP_222965204.1">
    <property type="nucleotide sequence ID" value="NZ_JAINZZ010000029.1"/>
</dbReference>
<sequence length="331" mass="36010">MMFRSGDLPAGERLAAAHDLFGSGALPMRLAARADREFEADVRHVDVTPLRVMEMVVTPAAVLRTPRLIRRGDPELVSVILPLDGDLVVAQAGREAGVGRRQVALYDSSRPFEMRFSGGRGRTRVVSAHASRALLPLPLSRLDGLLARPLPAGPGSGFGGLLAQLLTDVTGDAVPYRRSDLLRMGGIARDLMTAFIAHSMESEAAVPDDTHRTTLLLRIDSYIQQHLHDPSLTPAAVAAAHHISVSHLHRVFTSHGATVAERIRRQRLEHAHRDLADPALRQVPVHRIAARWGFTTHATFTRAFHAAYGTSPRDHRRQAVRAPGGEKAPGT</sequence>
<dbReference type="PANTHER" id="PTHR46796">
    <property type="entry name" value="HTH-TYPE TRANSCRIPTIONAL ACTIVATOR RHAS-RELATED"/>
    <property type="match status" value="1"/>
</dbReference>
<gene>
    <name evidence="6" type="ORF">K7862_22130</name>
</gene>
<dbReference type="SMART" id="SM00342">
    <property type="entry name" value="HTH_ARAC"/>
    <property type="match status" value="1"/>
</dbReference>
<evidence type="ECO:0000256" key="1">
    <source>
        <dbReference type="ARBA" id="ARBA00023015"/>
    </source>
</evidence>
<dbReference type="Gene3D" id="1.10.10.60">
    <property type="entry name" value="Homeodomain-like"/>
    <property type="match status" value="1"/>
</dbReference>
<keyword evidence="3" id="KW-0804">Transcription</keyword>
<evidence type="ECO:0000313" key="7">
    <source>
        <dbReference type="Proteomes" id="UP000778578"/>
    </source>
</evidence>
<keyword evidence="1" id="KW-0805">Transcription regulation</keyword>
<dbReference type="InterPro" id="IPR050204">
    <property type="entry name" value="AraC_XylS_family_regulators"/>
</dbReference>
<dbReference type="InterPro" id="IPR018060">
    <property type="entry name" value="HTH_AraC"/>
</dbReference>
<accession>A0ABS7QAW7</accession>
<organism evidence="6 7">
    <name type="scientific">Actinacidiphila acidipaludis</name>
    <dbReference type="NCBI Taxonomy" id="2873382"/>
    <lineage>
        <taxon>Bacteria</taxon>
        <taxon>Bacillati</taxon>
        <taxon>Actinomycetota</taxon>
        <taxon>Actinomycetes</taxon>
        <taxon>Kitasatosporales</taxon>
        <taxon>Streptomycetaceae</taxon>
        <taxon>Actinacidiphila</taxon>
    </lineage>
</organism>
<dbReference type="EMBL" id="JAINZZ010000029">
    <property type="protein sequence ID" value="MBY8880312.1"/>
    <property type="molecule type" value="Genomic_DNA"/>
</dbReference>
<dbReference type="InterPro" id="IPR009057">
    <property type="entry name" value="Homeodomain-like_sf"/>
</dbReference>
<dbReference type="PROSITE" id="PS01124">
    <property type="entry name" value="HTH_ARAC_FAMILY_2"/>
    <property type="match status" value="1"/>
</dbReference>
<dbReference type="InterPro" id="IPR035418">
    <property type="entry name" value="AraC-bd_2"/>
</dbReference>
<feature type="region of interest" description="Disordered" evidence="4">
    <location>
        <begin position="309"/>
        <end position="331"/>
    </location>
</feature>
<evidence type="ECO:0000313" key="6">
    <source>
        <dbReference type="EMBL" id="MBY8880312.1"/>
    </source>
</evidence>
<dbReference type="SUPFAM" id="SSF46689">
    <property type="entry name" value="Homeodomain-like"/>
    <property type="match status" value="1"/>
</dbReference>
<proteinExistence type="predicted"/>
<dbReference type="Pfam" id="PF12833">
    <property type="entry name" value="HTH_18"/>
    <property type="match status" value="1"/>
</dbReference>
<comment type="caution">
    <text evidence="6">The sequence shown here is derived from an EMBL/GenBank/DDBJ whole genome shotgun (WGS) entry which is preliminary data.</text>
</comment>
<evidence type="ECO:0000256" key="4">
    <source>
        <dbReference type="SAM" id="MobiDB-lite"/>
    </source>
</evidence>
<evidence type="ECO:0000256" key="2">
    <source>
        <dbReference type="ARBA" id="ARBA00023125"/>
    </source>
</evidence>
<keyword evidence="7" id="KW-1185">Reference proteome</keyword>
<evidence type="ECO:0000259" key="5">
    <source>
        <dbReference type="PROSITE" id="PS01124"/>
    </source>
</evidence>
<dbReference type="Pfam" id="PF14525">
    <property type="entry name" value="AraC_binding_2"/>
    <property type="match status" value="1"/>
</dbReference>
<dbReference type="Proteomes" id="UP000778578">
    <property type="component" value="Unassembled WGS sequence"/>
</dbReference>
<keyword evidence="2" id="KW-0238">DNA-binding</keyword>
<evidence type="ECO:0000256" key="3">
    <source>
        <dbReference type="ARBA" id="ARBA00023163"/>
    </source>
</evidence>